<keyword evidence="2" id="KW-1133">Transmembrane helix</keyword>
<accession>G4T0N7</accession>
<comment type="subcellular location">
    <subcellularLocation>
        <location evidence="1">Cell membrane</location>
        <topology evidence="1">Multi-pass membrane protein</topology>
    </subcellularLocation>
</comment>
<dbReference type="SUPFAM" id="SSF51735">
    <property type="entry name" value="NAD(P)-binding Rossmann-fold domains"/>
    <property type="match status" value="1"/>
</dbReference>
<evidence type="ECO:0000256" key="1">
    <source>
        <dbReference type="ARBA" id="ARBA00004651"/>
    </source>
</evidence>
<name>G4T0N7_META2</name>
<protein>
    <submittedName>
        <fullName evidence="5">Potassium channel</fullName>
    </submittedName>
</protein>
<gene>
    <name evidence="5" type="ordered locus">MEALZ_0622</name>
</gene>
<evidence type="ECO:0000259" key="4">
    <source>
        <dbReference type="Pfam" id="PF07885"/>
    </source>
</evidence>
<keyword evidence="2" id="KW-0472">Membrane</keyword>
<dbReference type="Gene3D" id="3.40.50.720">
    <property type="entry name" value="NAD(P)-binding Rossmann-like Domain"/>
    <property type="match status" value="1"/>
</dbReference>
<dbReference type="InterPro" id="IPR050721">
    <property type="entry name" value="Trk_Ktr_HKT_K-transport"/>
</dbReference>
<dbReference type="InterPro" id="IPR003148">
    <property type="entry name" value="RCK_N"/>
</dbReference>
<dbReference type="Proteomes" id="UP000008315">
    <property type="component" value="Chromosome"/>
</dbReference>
<feature type="domain" description="Potassium channel" evidence="4">
    <location>
        <begin position="28"/>
        <end position="101"/>
    </location>
</feature>
<dbReference type="GO" id="GO:0005886">
    <property type="term" value="C:plasma membrane"/>
    <property type="evidence" value="ECO:0007669"/>
    <property type="project" value="UniProtKB-SubCell"/>
</dbReference>
<feature type="transmembrane region" description="Helical" evidence="2">
    <location>
        <begin position="80"/>
        <end position="106"/>
    </location>
</feature>
<dbReference type="SUPFAM" id="SSF81324">
    <property type="entry name" value="Voltage-gated potassium channels"/>
    <property type="match status" value="1"/>
</dbReference>
<evidence type="ECO:0000256" key="2">
    <source>
        <dbReference type="SAM" id="Phobius"/>
    </source>
</evidence>
<evidence type="ECO:0000313" key="5">
    <source>
        <dbReference type="EMBL" id="CCE22317.1"/>
    </source>
</evidence>
<keyword evidence="5" id="KW-0813">Transport</keyword>
<dbReference type="PANTHER" id="PTHR43833">
    <property type="entry name" value="POTASSIUM CHANNEL PROTEIN 2-RELATED-RELATED"/>
    <property type="match status" value="1"/>
</dbReference>
<dbReference type="Pfam" id="PF07885">
    <property type="entry name" value="Ion_trans_2"/>
    <property type="match status" value="1"/>
</dbReference>
<keyword evidence="5" id="KW-0407">Ion channel</keyword>
<dbReference type="PANTHER" id="PTHR43833:SF9">
    <property type="entry name" value="POTASSIUM CHANNEL PROTEIN YUGO-RELATED"/>
    <property type="match status" value="1"/>
</dbReference>
<sequence length="348" mass="38868">MIVLYKLKRFFIQHCIILSWQGAALALLLYVSISYALLFLCGETDLLALPDFPYWLIVTASTVGYGDLSPQTHGGKMTAALFVIPFGLSLFAMFLGRVAVFAAYHWKKGVNGLKQLNCTNHILVIGWGEMRTLHLIRLLLREQFGALETHKIVLCAKAEIENPMPDQIDFVKVDSYNDDVQMDRACLEKASTIIIDTPEDDVTMTTALYCASRNKSAHMIAYFNDEKLSQLLKTHCPNIECTPSVDVEMLAKSAMHPGSSALHQDLLNVQDGMTQYSIKYPAQSKSVLLGDLFFPLKQKHDAILLAVGDSKGSVILNPPLTHMIHPGTMIYYIADERIDGLNWEKLCV</sequence>
<dbReference type="GO" id="GO:0006813">
    <property type="term" value="P:potassium ion transport"/>
    <property type="evidence" value="ECO:0007669"/>
    <property type="project" value="InterPro"/>
</dbReference>
<keyword evidence="6" id="KW-1185">Reference proteome</keyword>
<dbReference type="InterPro" id="IPR036291">
    <property type="entry name" value="NAD(P)-bd_dom_sf"/>
</dbReference>
<dbReference type="EMBL" id="FO082060">
    <property type="protein sequence ID" value="CCE22317.1"/>
    <property type="molecule type" value="Genomic_DNA"/>
</dbReference>
<dbReference type="Pfam" id="PF02254">
    <property type="entry name" value="TrkA_N"/>
    <property type="match status" value="1"/>
</dbReference>
<dbReference type="KEGG" id="mah:MEALZ_0622"/>
<dbReference type="PATRIC" id="fig|271065.3.peg.634"/>
<dbReference type="Gene3D" id="1.10.287.70">
    <property type="match status" value="1"/>
</dbReference>
<dbReference type="InterPro" id="IPR013099">
    <property type="entry name" value="K_chnl_dom"/>
</dbReference>
<dbReference type="HOGENOM" id="CLU_050982_3_0_6"/>
<dbReference type="GO" id="GO:0034220">
    <property type="term" value="P:monoatomic ion transmembrane transport"/>
    <property type="evidence" value="ECO:0007669"/>
    <property type="project" value="UniProtKB-KW"/>
</dbReference>
<feature type="transmembrane region" description="Helical" evidence="2">
    <location>
        <begin position="12"/>
        <end position="40"/>
    </location>
</feature>
<evidence type="ECO:0000259" key="3">
    <source>
        <dbReference type="Pfam" id="PF02254"/>
    </source>
</evidence>
<organism evidence="5 6">
    <name type="scientific">Methylotuvimicrobium alcaliphilum (strain DSM 19304 / NCIMB 14124 / VKM B-2133 / 20Z)</name>
    <name type="common">Methylomicrobium alcaliphilum</name>
    <dbReference type="NCBI Taxonomy" id="1091494"/>
    <lineage>
        <taxon>Bacteria</taxon>
        <taxon>Pseudomonadati</taxon>
        <taxon>Pseudomonadota</taxon>
        <taxon>Gammaproteobacteria</taxon>
        <taxon>Methylococcales</taxon>
        <taxon>Methylococcaceae</taxon>
        <taxon>Methylotuvimicrobium</taxon>
    </lineage>
</organism>
<proteinExistence type="predicted"/>
<dbReference type="AlphaFoldDB" id="G4T0N7"/>
<dbReference type="STRING" id="1091494.MEALZ_0622"/>
<evidence type="ECO:0000313" key="6">
    <source>
        <dbReference type="Proteomes" id="UP000008315"/>
    </source>
</evidence>
<feature type="domain" description="RCK N-terminal" evidence="3">
    <location>
        <begin position="122"/>
        <end position="234"/>
    </location>
</feature>
<keyword evidence="2" id="KW-0812">Transmembrane</keyword>
<reference evidence="6" key="1">
    <citation type="journal article" date="2012" name="J. Bacteriol.">
        <title>Genome sequence of the haloalkaliphilic methanotrophic bacterium Methylomicrobium alcaliphilum 20Z.</title>
        <authorList>
            <person name="Vuilleumier S."/>
            <person name="Khmelenina V.N."/>
            <person name="Bringel F."/>
            <person name="Reshetnikov A.S."/>
            <person name="Lajus A."/>
            <person name="Mangenot S."/>
            <person name="Rouy Z."/>
            <person name="Op den Camp H.J."/>
            <person name="Jetten M.S."/>
            <person name="Dispirito A.A."/>
            <person name="Dunfield P."/>
            <person name="Klotz M.G."/>
            <person name="Semrau J.D."/>
            <person name="Stein L.Y."/>
            <person name="Barbe V."/>
            <person name="Medigue C."/>
            <person name="Trotsenko Y.A."/>
            <person name="Kalyuzhnaya M.G."/>
        </authorList>
    </citation>
    <scope>NUCLEOTIDE SEQUENCE [LARGE SCALE GENOMIC DNA]</scope>
    <source>
        <strain evidence="6">DSM 19304 / NCIMB 14124 / VKM B-2133 / 20Z</strain>
    </source>
</reference>
<dbReference type="RefSeq" id="WP_014147123.1">
    <property type="nucleotide sequence ID" value="NC_016112.1"/>
</dbReference>
<keyword evidence="5" id="KW-0406">Ion transport</keyword>